<evidence type="ECO:0000256" key="4">
    <source>
        <dbReference type="ARBA" id="ARBA00022801"/>
    </source>
</evidence>
<comment type="similarity">
    <text evidence="1 6">Belongs to the peptidase S10 family.</text>
</comment>
<evidence type="ECO:0000256" key="1">
    <source>
        <dbReference type="ARBA" id="ARBA00009431"/>
    </source>
</evidence>
<dbReference type="GO" id="GO:0004185">
    <property type="term" value="F:serine-type carboxypeptidase activity"/>
    <property type="evidence" value="ECO:0007669"/>
    <property type="project" value="UniProtKB-UniRule"/>
</dbReference>
<keyword evidence="8" id="KW-1185">Reference proteome</keyword>
<dbReference type="PROSITE" id="PS00131">
    <property type="entry name" value="CARBOXYPEPT_SER_SER"/>
    <property type="match status" value="1"/>
</dbReference>
<evidence type="ECO:0000256" key="5">
    <source>
        <dbReference type="ARBA" id="ARBA00023180"/>
    </source>
</evidence>
<evidence type="ECO:0000313" key="7">
    <source>
        <dbReference type="EMBL" id="KAF2434694.1"/>
    </source>
</evidence>
<sequence>MAEPAAEADVSQFRFYSQDTSAFRVKSLPDVPFNIGEMYSGLMPVKAGDTSRQLFFVYQPTINAPVDEITIWMNGGPGCSSLEGFFQENGRFVWLENQPRPTINDQAWVNATNMLWVEQPIGTGFTVGTPTAKTEEEIAADFVGFFKNFQTTFGIKNFKIYVTGESYAGRYVPYISAAMLDKKDTEYFNLKGAMVYDPCIGQYDIAQQQLPAVPFVKANKQHFRFEADLLQDLEKIHASCGYKAHLDKYLTFPPPGHQPKLGRTTTSCNPFQRIQYELRNTNKCFNVYEISQRCPKPTDVMKGRIPYFNRADVKSALHAPPNAQWSMCSNGKRVFTAPRGTGPEREGDLSADPIEKVLPQVIKATNRVLVSNGDYDMIIITNGTLLSIQNMTWNGALGFQQKPVTPIMIPSQGDMGVQHFERGLMWAETYRTGHMGPGMAPKVAYRHLLWMLGRIETL</sequence>
<proteinExistence type="inferred from homology"/>
<dbReference type="PANTHER" id="PTHR11802:SF479">
    <property type="entry name" value="CARBOXYPEPTIDASE"/>
    <property type="match status" value="1"/>
</dbReference>
<gene>
    <name evidence="7" type="ORF">EJ08DRAFT_581784</name>
</gene>
<dbReference type="InterPro" id="IPR018202">
    <property type="entry name" value="Ser_caboxypep_ser_AS"/>
</dbReference>
<evidence type="ECO:0000256" key="6">
    <source>
        <dbReference type="RuleBase" id="RU361156"/>
    </source>
</evidence>
<dbReference type="EC" id="3.4.16.-" evidence="6"/>
<name>A0A9P4NYC4_9PEZI</name>
<evidence type="ECO:0000256" key="2">
    <source>
        <dbReference type="ARBA" id="ARBA00022645"/>
    </source>
</evidence>
<protein>
    <recommendedName>
        <fullName evidence="6">Carboxypeptidase</fullName>
        <ecNumber evidence="6">3.4.16.-</ecNumber>
    </recommendedName>
</protein>
<dbReference type="Pfam" id="PF00450">
    <property type="entry name" value="Peptidase_S10"/>
    <property type="match status" value="1"/>
</dbReference>
<dbReference type="PANTHER" id="PTHR11802">
    <property type="entry name" value="SERINE PROTEASE FAMILY S10 SERINE CARBOXYPEPTIDASE"/>
    <property type="match status" value="1"/>
</dbReference>
<accession>A0A9P4NYC4</accession>
<dbReference type="SUPFAM" id="SSF53474">
    <property type="entry name" value="alpha/beta-Hydrolases"/>
    <property type="match status" value="1"/>
</dbReference>
<dbReference type="AlphaFoldDB" id="A0A9P4NYC4"/>
<dbReference type="Gene3D" id="3.40.50.1820">
    <property type="entry name" value="alpha/beta hydrolase"/>
    <property type="match status" value="1"/>
</dbReference>
<reference evidence="7" key="1">
    <citation type="journal article" date="2020" name="Stud. Mycol.">
        <title>101 Dothideomycetes genomes: a test case for predicting lifestyles and emergence of pathogens.</title>
        <authorList>
            <person name="Haridas S."/>
            <person name="Albert R."/>
            <person name="Binder M."/>
            <person name="Bloem J."/>
            <person name="Labutti K."/>
            <person name="Salamov A."/>
            <person name="Andreopoulos B."/>
            <person name="Baker S."/>
            <person name="Barry K."/>
            <person name="Bills G."/>
            <person name="Bluhm B."/>
            <person name="Cannon C."/>
            <person name="Castanera R."/>
            <person name="Culley D."/>
            <person name="Daum C."/>
            <person name="Ezra D."/>
            <person name="Gonzalez J."/>
            <person name="Henrissat B."/>
            <person name="Kuo A."/>
            <person name="Liang C."/>
            <person name="Lipzen A."/>
            <person name="Lutzoni F."/>
            <person name="Magnuson J."/>
            <person name="Mondo S."/>
            <person name="Nolan M."/>
            <person name="Ohm R."/>
            <person name="Pangilinan J."/>
            <person name="Park H.-J."/>
            <person name="Ramirez L."/>
            <person name="Alfaro M."/>
            <person name="Sun H."/>
            <person name="Tritt A."/>
            <person name="Yoshinaga Y."/>
            <person name="Zwiers L.-H."/>
            <person name="Turgeon B."/>
            <person name="Goodwin S."/>
            <person name="Spatafora J."/>
            <person name="Crous P."/>
            <person name="Grigoriev I."/>
        </authorList>
    </citation>
    <scope>NUCLEOTIDE SEQUENCE</scope>
    <source>
        <strain evidence="7">CBS 130266</strain>
    </source>
</reference>
<evidence type="ECO:0000256" key="3">
    <source>
        <dbReference type="ARBA" id="ARBA00022670"/>
    </source>
</evidence>
<evidence type="ECO:0000313" key="8">
    <source>
        <dbReference type="Proteomes" id="UP000800235"/>
    </source>
</evidence>
<dbReference type="GO" id="GO:0006508">
    <property type="term" value="P:proteolysis"/>
    <property type="evidence" value="ECO:0007669"/>
    <property type="project" value="UniProtKB-KW"/>
</dbReference>
<keyword evidence="4 6" id="KW-0378">Hydrolase</keyword>
<dbReference type="EMBL" id="MU007015">
    <property type="protein sequence ID" value="KAF2434694.1"/>
    <property type="molecule type" value="Genomic_DNA"/>
</dbReference>
<organism evidence="7 8">
    <name type="scientific">Tothia fuscella</name>
    <dbReference type="NCBI Taxonomy" id="1048955"/>
    <lineage>
        <taxon>Eukaryota</taxon>
        <taxon>Fungi</taxon>
        <taxon>Dikarya</taxon>
        <taxon>Ascomycota</taxon>
        <taxon>Pezizomycotina</taxon>
        <taxon>Dothideomycetes</taxon>
        <taxon>Pleosporomycetidae</taxon>
        <taxon>Venturiales</taxon>
        <taxon>Cylindrosympodiaceae</taxon>
        <taxon>Tothia</taxon>
    </lineage>
</organism>
<comment type="caution">
    <text evidence="7">The sequence shown here is derived from an EMBL/GenBank/DDBJ whole genome shotgun (WGS) entry which is preliminary data.</text>
</comment>
<keyword evidence="5" id="KW-0325">Glycoprotein</keyword>
<dbReference type="Proteomes" id="UP000800235">
    <property type="component" value="Unassembled WGS sequence"/>
</dbReference>
<dbReference type="InterPro" id="IPR029058">
    <property type="entry name" value="AB_hydrolase_fold"/>
</dbReference>
<dbReference type="OrthoDB" id="443318at2759"/>
<keyword evidence="2 6" id="KW-0121">Carboxypeptidase</keyword>
<keyword evidence="3 6" id="KW-0645">Protease</keyword>
<dbReference type="PRINTS" id="PR00724">
    <property type="entry name" value="CRBOXYPTASEC"/>
</dbReference>
<dbReference type="InterPro" id="IPR001563">
    <property type="entry name" value="Peptidase_S10"/>
</dbReference>